<feature type="compositionally biased region" description="Polar residues" evidence="1">
    <location>
        <begin position="493"/>
        <end position="511"/>
    </location>
</feature>
<evidence type="ECO:0000256" key="1">
    <source>
        <dbReference type="SAM" id="MobiDB-lite"/>
    </source>
</evidence>
<feature type="compositionally biased region" description="Basic and acidic residues" evidence="1">
    <location>
        <begin position="1585"/>
        <end position="1608"/>
    </location>
</feature>
<feature type="compositionally biased region" description="Low complexity" evidence="1">
    <location>
        <begin position="1051"/>
        <end position="1068"/>
    </location>
</feature>
<feature type="region of interest" description="Disordered" evidence="1">
    <location>
        <begin position="1"/>
        <end position="82"/>
    </location>
</feature>
<feature type="compositionally biased region" description="Acidic residues" evidence="1">
    <location>
        <begin position="2405"/>
        <end position="2418"/>
    </location>
</feature>
<organism evidence="2 3">
    <name type="scientific">Sordaria brevicollis</name>
    <dbReference type="NCBI Taxonomy" id="83679"/>
    <lineage>
        <taxon>Eukaryota</taxon>
        <taxon>Fungi</taxon>
        <taxon>Dikarya</taxon>
        <taxon>Ascomycota</taxon>
        <taxon>Pezizomycotina</taxon>
        <taxon>Sordariomycetes</taxon>
        <taxon>Sordariomycetidae</taxon>
        <taxon>Sordariales</taxon>
        <taxon>Sordariaceae</taxon>
        <taxon>Sordaria</taxon>
    </lineage>
</organism>
<feature type="compositionally biased region" description="Basic and acidic residues" evidence="1">
    <location>
        <begin position="389"/>
        <end position="412"/>
    </location>
</feature>
<feature type="region of interest" description="Disordered" evidence="1">
    <location>
        <begin position="96"/>
        <end position="2374"/>
    </location>
</feature>
<feature type="compositionally biased region" description="Low complexity" evidence="1">
    <location>
        <begin position="875"/>
        <end position="885"/>
    </location>
</feature>
<feature type="compositionally biased region" description="Basic and acidic residues" evidence="1">
    <location>
        <begin position="1388"/>
        <end position="1398"/>
    </location>
</feature>
<name>A0AAE0PC24_SORBR</name>
<feature type="region of interest" description="Disordered" evidence="1">
    <location>
        <begin position="2388"/>
        <end position="2764"/>
    </location>
</feature>
<evidence type="ECO:0000313" key="3">
    <source>
        <dbReference type="Proteomes" id="UP001281003"/>
    </source>
</evidence>
<reference evidence="2" key="1">
    <citation type="journal article" date="2023" name="Mol. Phylogenet. Evol.">
        <title>Genome-scale phylogeny and comparative genomics of the fungal order Sordariales.</title>
        <authorList>
            <person name="Hensen N."/>
            <person name="Bonometti L."/>
            <person name="Westerberg I."/>
            <person name="Brannstrom I.O."/>
            <person name="Guillou S."/>
            <person name="Cros-Aarteil S."/>
            <person name="Calhoun S."/>
            <person name="Haridas S."/>
            <person name="Kuo A."/>
            <person name="Mondo S."/>
            <person name="Pangilinan J."/>
            <person name="Riley R."/>
            <person name="LaButti K."/>
            <person name="Andreopoulos B."/>
            <person name="Lipzen A."/>
            <person name="Chen C."/>
            <person name="Yan M."/>
            <person name="Daum C."/>
            <person name="Ng V."/>
            <person name="Clum A."/>
            <person name="Steindorff A."/>
            <person name="Ohm R.A."/>
            <person name="Martin F."/>
            <person name="Silar P."/>
            <person name="Natvig D.O."/>
            <person name="Lalanne C."/>
            <person name="Gautier V."/>
            <person name="Ament-Velasquez S.L."/>
            <person name="Kruys A."/>
            <person name="Hutchinson M.I."/>
            <person name="Powell A.J."/>
            <person name="Barry K."/>
            <person name="Miller A.N."/>
            <person name="Grigoriev I.V."/>
            <person name="Debuchy R."/>
            <person name="Gladieux P."/>
            <person name="Hiltunen Thoren M."/>
            <person name="Johannesson H."/>
        </authorList>
    </citation>
    <scope>NUCLEOTIDE SEQUENCE</scope>
    <source>
        <strain evidence="2">FGSC 1904</strain>
    </source>
</reference>
<dbReference type="PRINTS" id="PR00929">
    <property type="entry name" value="ATHOOK"/>
</dbReference>
<feature type="compositionally biased region" description="Basic and acidic residues" evidence="1">
    <location>
        <begin position="692"/>
        <end position="725"/>
    </location>
</feature>
<feature type="compositionally biased region" description="Polar residues" evidence="1">
    <location>
        <begin position="2118"/>
        <end position="2147"/>
    </location>
</feature>
<feature type="compositionally biased region" description="Basic and acidic residues" evidence="1">
    <location>
        <begin position="656"/>
        <end position="685"/>
    </location>
</feature>
<feature type="compositionally biased region" description="Basic and acidic residues" evidence="1">
    <location>
        <begin position="1823"/>
        <end position="1861"/>
    </location>
</feature>
<feature type="compositionally biased region" description="Basic and acidic residues" evidence="1">
    <location>
        <begin position="1336"/>
        <end position="1348"/>
    </location>
</feature>
<feature type="compositionally biased region" description="Basic and acidic residues" evidence="1">
    <location>
        <begin position="806"/>
        <end position="817"/>
    </location>
</feature>
<dbReference type="InterPro" id="IPR017956">
    <property type="entry name" value="AT_hook_DNA-bd_motif"/>
</dbReference>
<feature type="compositionally biased region" description="Acidic residues" evidence="1">
    <location>
        <begin position="561"/>
        <end position="572"/>
    </location>
</feature>
<feature type="compositionally biased region" description="Low complexity" evidence="1">
    <location>
        <begin position="2531"/>
        <end position="2544"/>
    </location>
</feature>
<proteinExistence type="predicted"/>
<protein>
    <submittedName>
        <fullName evidence="2">Uncharacterized protein</fullName>
    </submittedName>
</protein>
<feature type="compositionally biased region" description="Low complexity" evidence="1">
    <location>
        <begin position="1704"/>
        <end position="1713"/>
    </location>
</feature>
<feature type="compositionally biased region" description="Low complexity" evidence="1">
    <location>
        <begin position="2727"/>
        <end position="2764"/>
    </location>
</feature>
<comment type="caution">
    <text evidence="2">The sequence shown here is derived from an EMBL/GenBank/DDBJ whole genome shotgun (WGS) entry which is preliminary data.</text>
</comment>
<feature type="compositionally biased region" description="Basic and acidic residues" evidence="1">
    <location>
        <begin position="619"/>
        <end position="644"/>
    </location>
</feature>
<feature type="compositionally biased region" description="Acidic residues" evidence="1">
    <location>
        <begin position="920"/>
        <end position="930"/>
    </location>
</feature>
<feature type="compositionally biased region" description="Basic and acidic residues" evidence="1">
    <location>
        <begin position="589"/>
        <end position="600"/>
    </location>
</feature>
<feature type="compositionally biased region" description="Low complexity" evidence="1">
    <location>
        <begin position="1628"/>
        <end position="1638"/>
    </location>
</feature>
<accession>A0AAE0PC24</accession>
<reference evidence="2" key="2">
    <citation type="submission" date="2023-07" db="EMBL/GenBank/DDBJ databases">
        <authorList>
            <consortium name="Lawrence Berkeley National Laboratory"/>
            <person name="Haridas S."/>
            <person name="Hensen N."/>
            <person name="Bonometti L."/>
            <person name="Westerberg I."/>
            <person name="Brannstrom I.O."/>
            <person name="Guillou S."/>
            <person name="Cros-Aarteil S."/>
            <person name="Calhoun S."/>
            <person name="Kuo A."/>
            <person name="Mondo S."/>
            <person name="Pangilinan J."/>
            <person name="Riley R."/>
            <person name="LaButti K."/>
            <person name="Andreopoulos B."/>
            <person name="Lipzen A."/>
            <person name="Chen C."/>
            <person name="Yanf M."/>
            <person name="Daum C."/>
            <person name="Ng V."/>
            <person name="Clum A."/>
            <person name="Steindorff A."/>
            <person name="Ohm R."/>
            <person name="Martin F."/>
            <person name="Silar P."/>
            <person name="Natvig D."/>
            <person name="Lalanne C."/>
            <person name="Gautier V."/>
            <person name="Ament-velasquez S.L."/>
            <person name="Kruys A."/>
            <person name="Hutchinson M.I."/>
            <person name="Powell A.J."/>
            <person name="Barry K."/>
            <person name="Miller A.N."/>
            <person name="Grigoriev I.V."/>
            <person name="Debuchy R."/>
            <person name="Gladieux P."/>
            <person name="Thoren M.H."/>
            <person name="Johannesson H."/>
        </authorList>
    </citation>
    <scope>NUCLEOTIDE SEQUENCE</scope>
    <source>
        <strain evidence="2">FGSC 1904</strain>
    </source>
</reference>
<feature type="compositionally biased region" description="Low complexity" evidence="1">
    <location>
        <begin position="99"/>
        <end position="110"/>
    </location>
</feature>
<feature type="compositionally biased region" description="Polar residues" evidence="1">
    <location>
        <begin position="1287"/>
        <end position="1333"/>
    </location>
</feature>
<dbReference type="SMART" id="SM00384">
    <property type="entry name" value="AT_hook"/>
    <property type="match status" value="4"/>
</dbReference>
<feature type="compositionally biased region" description="Polar residues" evidence="1">
    <location>
        <begin position="1349"/>
        <end position="1386"/>
    </location>
</feature>
<feature type="compositionally biased region" description="Basic and acidic residues" evidence="1">
    <location>
        <begin position="302"/>
        <end position="327"/>
    </location>
</feature>
<gene>
    <name evidence="2" type="ORF">B0T20DRAFT_250189</name>
</gene>
<feature type="compositionally biased region" description="Polar residues" evidence="1">
    <location>
        <begin position="2281"/>
        <end position="2293"/>
    </location>
</feature>
<feature type="compositionally biased region" description="Polar residues" evidence="1">
    <location>
        <begin position="466"/>
        <end position="475"/>
    </location>
</feature>
<feature type="compositionally biased region" description="Acidic residues" evidence="1">
    <location>
        <begin position="1898"/>
        <end position="1907"/>
    </location>
</feature>
<feature type="compositionally biased region" description="Polar residues" evidence="1">
    <location>
        <begin position="2201"/>
        <end position="2218"/>
    </location>
</feature>
<feature type="compositionally biased region" description="Polar residues" evidence="1">
    <location>
        <begin position="1176"/>
        <end position="1224"/>
    </location>
</feature>
<feature type="compositionally biased region" description="Basic and acidic residues" evidence="1">
    <location>
        <begin position="192"/>
        <end position="204"/>
    </location>
</feature>
<keyword evidence="3" id="KW-1185">Reference proteome</keyword>
<sequence length="2926" mass="328576">MDEDEDASMMSVDDISSSTDPLLDTAATPASRSVTPAIPARQPASARRGRPRNQHQPTPRTQRVQALRESTPRKRMFELDVGDGRSPQRLLVTVEAESSRVTSRSSVSRRLFQHSTPTARSIRERERTTSVTVPLRGAEDDGDDEITRLGEFVTPARPRGRPPRTATPGTALRSETPKTTTRPMRPATPGFRLREARSSSKDVLDSDVTIDFSKLGFTPGTKRRISLTPGPSSRAPKRRKGVSGTSPMRQPSLLGPGSARRKRGRPRKDSISHDEFSALIERDLTALKEDVSDNEAGPQAESSRDQENRYRNQERNQDQEHTRRERTYQQAQSNVFLGERGIGAVSSDAPRPDESEGDIWLDNSFNPPQDTPAAQRWSRAPKAQFSRAEQLRPEPARRETPQLESELSHGDEYVEYADFGGGESHSDLESEQDDDNATPRDTPAGQPTETRLPGEEFTMIDPYSLLSMQQNSSYVGEQEHEGAQNEENRDGDTTSFYISKTIRSLRISQQEQESHERLSHNRTVDYSINPNATTTPRAPPPGYDPLYRYSTGDNNMRETEVVEGIEEEEAHEGEEAMEQRYSKVLGRQKSSEREREEEQQRAFNLNRISESEQALESESGARSRSEPEPRPEREEQSEPQHEPEPEPQEEPEESDLWFRPEPRKRQRREPQREQQPEPEPEREVEPVPESNTWDRREHRAERESDHFYEQEANRTRRSGVEREPGFEPISGGTPDFEPLPERRSESPEEPEHEPGSEPLYEEEQEQEHEQDQEFEDILESEQQQETEAEPRQEQAHQAKTRSANSSHKEDARPHEGQRNNNVRGDGEVESSARSMNYDQFERQESSVLYHGHLRRGSRGNLPPEPSSPLFRKSQTDVQQQTTKTTIKPSVERASSSPSPVPPEPRDYDFQYDFGTHANVETDDAEAELNNDEPRQPTESLEPVQDEEMPSSPPTGHSQKQRTEQPLRRVRSNSNETPADRLTSLASPNLPALNPQHLMPPPDSQKRPGLSPIIRAGEALRQVTSDPPSPPPRGSFLRSPFRGMPGFQDGHSPSPSGSRPSHSQSQSQPQPQPQPLPQAQFETTPQPHPERSGFGLFNSIKNLVAQGAQVLSPRNASRQTSVNNVEESSKQASAIPETAHTVDVTMEDPFGPDPPGSFRESFGRNSLFGNMMGKHASGSQDASGTASASASFENRDQASVSTSFERQSRASSGSDRQAYGQNNFGRQAEDYAGFGRGTQADAGFGNQRPVFGEPHPQVVHGFGTQRPIFGEPQPQVSTGFGFERPVQADTSFGQQDNAGTSFHRTEAQASSSHAIKQPSVTTRFNTQPQVNSSFGHVEAEDSTMHDSQHQTETSFASQHQASTNSAFTRQPQPRANTTFGSTRQTAPFSERERQQHEQEQEQEAMDWQTEEKFSHNVTRDRSASVSLGFHDSSHNHSRSQHDKSGLQRSTTSAREESSSNRRSASASHQEPEPEPAPAARGYGHGYREVIETETVTEEREEERVWGDYAGPGAKNRSSFRESSNHSSSRGHGARPEKSSTSNLRRSVAEQTEERERQSGSQPAEARRGHSYRETVEVETVSEEHEEEHIWGDYLGKGDARSRSSFRESSHSSSRHGHGRDGHSRHGSSSRHGSQRGSRQGSRHLSEERETTAREERGRSEGRSERGRSREVTEEIREEYEHEHETEWNRSGGRHSSAREEESRRFGSSRSSNRSGKGKAPSSSSRQMSEEQETREEQDRRQRGRSRETTEEIREEYEHEHESEHYHSGGRHSTSREDESRRQHGSSRSSNQSARDRSKASSALSSSRGNVGQDRPQSSGQEQEQEARQVLREVTEEVVEEERHEWEEERGGHRSSHVEESHRHWSRGGPRGSPYSRASESTRDENMRSSMRQGSRGVTEAEDERDGYEDQGAGQRSGYADESTHRQESQSGRGEGSWRSEQPRNSAERESSHVKEAHDDFAEESQHRTGRGSQETRQREAEQHRTSRQSQRESLLERGRTSSRNDQLRSSADRQPPEVEKARHDSYSGVGDYDMPYAEENHQREESPVEQRDEHEHEQDQGMDFMEEEERQHQADQAQEQAGDDEEEEEEDLFLLEAMRSSPAIKRKPQMKENDPASFLPSTHHQPSSSRWQSNKSQMVRDQLNTAANKSDDMGEEFSLLHSSRAKKFKPALKPVPNKKANLSGFFSSPAPIPDLSLKAPEGNTSLASPSEALNQQVQPNGKVLSGPGILSERAQNSAPGQAERKLGTTPISRVPPAQRLSVPGAQKPYHPSPLGTAPVLSGQPTASRPLQPQAQRVLRHSSSIVGSSSPPQAGSIYTPVPQKQNFTPLRREPGAKLPLFEPNGTKSGAATTTAAQLKDGSGQATTPGSITDKPKQLLFGIKESISKLFSDPPAKSVEYGQPQVYDNEDEHDNQENQEQDQEHEQEHEQEQQPAEEEDLVLDDFDEIVELEEEQSSTEEQEPFEPSRPLRALPDKNSSPLRSALRPSYKPRGQTPGRAVQFANSVRESPTPQRRRSNAGAEQRRLVFGGGDSRTTPVIITSSPSTQMESSPVGSPSVGEERMQEDRRARYEEEYLHEEEERKPDVQEGMDVDVDVDLDMDDSIQWYDDEPAPAPAARQPSAPRPMSPQRGRQQPQQQQQEEQREAQVAAMLRQAPQPPLSKPISKTTLENSPVIRSGVSLFGHGRRRPLPPPIPPSKRNIVTPLQPLEPSRPLQPSQQLYPTLPPLSPLGQQQPAQSSSSALASTSQHLNSQISTGASTSAGSSTLTRASASASVVTDGQLPPPTPLWTPDHWSLLSHVIHSHRNLNPSALVKGKRPLLPVHLQSFLGRTFRPTPSQTTYDPVSGRPIDESVVIEQWHLDVVYEFREMFRRVWERDELYGKVFRMVEEERGGWSEGELVRRVYAFLVGERRRREGRVDRGRRRGIVR</sequence>
<feature type="compositionally biased region" description="Basic and acidic residues" evidence="1">
    <location>
        <begin position="1733"/>
        <end position="1765"/>
    </location>
</feature>
<feature type="compositionally biased region" description="Low complexity" evidence="1">
    <location>
        <begin position="2625"/>
        <end position="2648"/>
    </location>
</feature>
<dbReference type="GO" id="GO:0003677">
    <property type="term" value="F:DNA binding"/>
    <property type="evidence" value="ECO:0007669"/>
    <property type="project" value="InterPro"/>
</dbReference>
<feature type="compositionally biased region" description="Acidic residues" evidence="1">
    <location>
        <begin position="2080"/>
        <end position="2092"/>
    </location>
</feature>
<feature type="compositionally biased region" description="Basic and acidic residues" evidence="1">
    <location>
        <begin position="267"/>
        <end position="291"/>
    </location>
</feature>
<feature type="compositionally biased region" description="Basic and acidic residues" evidence="1">
    <location>
        <begin position="477"/>
        <end position="492"/>
    </location>
</feature>
<feature type="compositionally biased region" description="Basic and acidic residues" evidence="1">
    <location>
        <begin position="2419"/>
        <end position="2429"/>
    </location>
</feature>
<dbReference type="Proteomes" id="UP001281003">
    <property type="component" value="Unassembled WGS sequence"/>
</dbReference>
<feature type="compositionally biased region" description="Basic and acidic residues" evidence="1">
    <location>
        <begin position="2037"/>
        <end position="2058"/>
    </location>
</feature>
<feature type="compositionally biased region" description="Polar residues" evidence="1">
    <location>
        <begin position="54"/>
        <end position="64"/>
    </location>
</feature>
<feature type="compositionally biased region" description="Basic and acidic residues" evidence="1">
    <location>
        <begin position="1972"/>
        <end position="1998"/>
    </location>
</feature>
<feature type="compositionally biased region" description="Polar residues" evidence="1">
    <location>
        <begin position="602"/>
        <end position="614"/>
    </location>
</feature>
<evidence type="ECO:0000313" key="2">
    <source>
        <dbReference type="EMBL" id="KAK3397138.1"/>
    </source>
</evidence>
<feature type="compositionally biased region" description="Basic and acidic residues" evidence="1">
    <location>
        <begin position="1563"/>
        <end position="1574"/>
    </location>
</feature>
<feature type="compositionally biased region" description="Basic and acidic residues" evidence="1">
    <location>
        <begin position="1642"/>
        <end position="1686"/>
    </location>
</feature>
<feature type="compositionally biased region" description="Acidic residues" evidence="1">
    <location>
        <begin position="759"/>
        <end position="787"/>
    </location>
</feature>
<feature type="compositionally biased region" description="Basic and acidic residues" evidence="1">
    <location>
        <begin position="1934"/>
        <end position="1965"/>
    </location>
</feature>
<feature type="compositionally biased region" description="Acidic residues" evidence="1">
    <location>
        <begin position="645"/>
        <end position="655"/>
    </location>
</feature>
<feature type="compositionally biased region" description="Basic and acidic residues" evidence="1">
    <location>
        <begin position="1430"/>
        <end position="1444"/>
    </location>
</feature>
<feature type="compositionally biased region" description="Polar residues" evidence="1">
    <location>
        <begin position="2500"/>
        <end position="2510"/>
    </location>
</feature>
<dbReference type="EMBL" id="JAUTDP010000008">
    <property type="protein sequence ID" value="KAK3397138.1"/>
    <property type="molecule type" value="Genomic_DNA"/>
</dbReference>
<feature type="compositionally biased region" description="Basic and acidic residues" evidence="1">
    <location>
        <begin position="2557"/>
        <end position="2584"/>
    </location>
</feature>
<feature type="compositionally biased region" description="Acidic residues" evidence="1">
    <location>
        <begin position="2586"/>
        <end position="2609"/>
    </location>
</feature>
<feature type="compositionally biased region" description="Basic and acidic residues" evidence="1">
    <location>
        <begin position="512"/>
        <end position="523"/>
    </location>
</feature>
<feature type="compositionally biased region" description="Basic and acidic residues" evidence="1">
    <location>
        <begin position="2009"/>
        <end position="2024"/>
    </location>
</feature>
<feature type="compositionally biased region" description="Acidic residues" evidence="1">
    <location>
        <begin position="2432"/>
        <end position="2461"/>
    </location>
</feature>
<feature type="compositionally biased region" description="Basic and acidic residues" evidence="1">
    <location>
        <begin position="1408"/>
        <end position="1421"/>
    </location>
</feature>
<feature type="compositionally biased region" description="Polar residues" evidence="1">
    <location>
        <begin position="1111"/>
        <end position="1131"/>
    </location>
</feature>